<feature type="transmembrane region" description="Helical" evidence="6">
    <location>
        <begin position="78"/>
        <end position="98"/>
    </location>
</feature>
<comment type="subcellular location">
    <subcellularLocation>
        <location evidence="1">Membrane</location>
        <topology evidence="1">Multi-pass membrane protein</topology>
    </subcellularLocation>
</comment>
<evidence type="ECO:0000256" key="4">
    <source>
        <dbReference type="ARBA" id="ARBA00022989"/>
    </source>
</evidence>
<accession>E1QW33</accession>
<feature type="transmembrane region" description="Helical" evidence="6">
    <location>
        <begin position="110"/>
        <end position="130"/>
    </location>
</feature>
<name>E1QW33_OLSUV</name>
<feature type="transmembrane region" description="Helical" evidence="6">
    <location>
        <begin position="167"/>
        <end position="188"/>
    </location>
</feature>
<dbReference type="InterPro" id="IPR012506">
    <property type="entry name" value="TMEM86B-like"/>
</dbReference>
<evidence type="ECO:0000256" key="6">
    <source>
        <dbReference type="SAM" id="Phobius"/>
    </source>
</evidence>
<evidence type="ECO:0000256" key="1">
    <source>
        <dbReference type="ARBA" id="ARBA00004141"/>
    </source>
</evidence>
<keyword evidence="4 6" id="KW-1133">Transmembrane helix</keyword>
<protein>
    <submittedName>
        <fullName evidence="7">YhhN family protein</fullName>
    </submittedName>
</protein>
<dbReference type="GeneID" id="78513194"/>
<keyword evidence="8" id="KW-1185">Reference proteome</keyword>
<sequence length="282" mass="28362">MPSAVADVAPVVAAMPPAAIVTVIVGCLLQALFIRADLRHAYVSAAVLKALASAAFVLLGVVGLAACAQGDSQSGASVAPAALVCLGLFLGAAGDVLHALRFVLTRRRHLFGQGAVMFFLGHVAYLAVLVPRCSQPAAGLSVGLTGTAVLLGWMARRLSVTGYRRCAYGAYLLTVCLMAGFAVVDAVAMPSPPALSFAVGALLFLLSDSLLALNAFGAAASPAEAAGATSSVKAACVAGDPTGTSRPSGTGRTRGRKALRRAASLSVYYAAQLLIALAVLPA</sequence>
<reference evidence="7 8" key="1">
    <citation type="journal article" date="2010" name="Stand. Genomic Sci.">
        <title>Complete genome sequence of Olsenella uli type strain (VPI D76D-27C).</title>
        <authorList>
            <person name="Goker M."/>
            <person name="Held B."/>
            <person name="Lucas S."/>
            <person name="Nolan M."/>
            <person name="Yasawong M."/>
            <person name="Glavina Del Rio T."/>
            <person name="Tice H."/>
            <person name="Cheng J.F."/>
            <person name="Bruce D."/>
            <person name="Detter J.C."/>
            <person name="Tapia R."/>
            <person name="Han C."/>
            <person name="Goodwin L."/>
            <person name="Pitluck S."/>
            <person name="Liolios K."/>
            <person name="Ivanova N."/>
            <person name="Mavromatis K."/>
            <person name="Mikhailova N."/>
            <person name="Pati A."/>
            <person name="Chen A."/>
            <person name="Palaniappan K."/>
            <person name="Land M."/>
            <person name="Hauser L."/>
            <person name="Chang Y.J."/>
            <person name="Jeffries C.D."/>
            <person name="Rohde M."/>
            <person name="Sikorski J."/>
            <person name="Pukall R."/>
            <person name="Woyke T."/>
            <person name="Bristow J."/>
            <person name="Eisen J.A."/>
            <person name="Markowitz V."/>
            <person name="Hugenholtz P."/>
            <person name="Kyrpides N.C."/>
            <person name="Klenk H.P."/>
            <person name="Lapidus A."/>
        </authorList>
    </citation>
    <scope>NUCLEOTIDE SEQUENCE [LARGE SCALE GENOMIC DNA]</scope>
    <source>
        <strain evidence="8">ATCC 49627 / DSM 7084 / CIP 109912 / JCM 12494 / NCIMB 702895 / VPI D76D-27C</strain>
    </source>
</reference>
<dbReference type="STRING" id="633147.Olsu_1230"/>
<keyword evidence="5 6" id="KW-0472">Membrane</keyword>
<feature type="transmembrane region" description="Helical" evidence="6">
    <location>
        <begin position="136"/>
        <end position="155"/>
    </location>
</feature>
<evidence type="ECO:0000313" key="7">
    <source>
        <dbReference type="EMBL" id="ADK68336.1"/>
    </source>
</evidence>
<proteinExistence type="inferred from homology"/>
<evidence type="ECO:0000256" key="3">
    <source>
        <dbReference type="ARBA" id="ARBA00022692"/>
    </source>
</evidence>
<dbReference type="RefSeq" id="WP_013252088.1">
    <property type="nucleotide sequence ID" value="NC_014363.1"/>
</dbReference>
<feature type="transmembrane region" description="Helical" evidence="6">
    <location>
        <begin position="12"/>
        <end position="34"/>
    </location>
</feature>
<keyword evidence="3 6" id="KW-0812">Transmembrane</keyword>
<dbReference type="GO" id="GO:0016787">
    <property type="term" value="F:hydrolase activity"/>
    <property type="evidence" value="ECO:0007669"/>
    <property type="project" value="TreeGrafter"/>
</dbReference>
<comment type="similarity">
    <text evidence="2">Belongs to the TMEM86 family.</text>
</comment>
<dbReference type="PANTHER" id="PTHR31885:SF6">
    <property type="entry name" value="GH04784P"/>
    <property type="match status" value="1"/>
</dbReference>
<dbReference type="HOGENOM" id="CLU_986373_0_0_11"/>
<dbReference type="KEGG" id="ols:Olsu_1230"/>
<dbReference type="PANTHER" id="PTHR31885">
    <property type="entry name" value="GH04784P"/>
    <property type="match status" value="1"/>
</dbReference>
<dbReference type="eggNOG" id="ENOG503356P">
    <property type="taxonomic scope" value="Bacteria"/>
</dbReference>
<evidence type="ECO:0000313" key="8">
    <source>
        <dbReference type="Proteomes" id="UP000000333"/>
    </source>
</evidence>
<feature type="transmembrane region" description="Helical" evidence="6">
    <location>
        <begin position="46"/>
        <end position="66"/>
    </location>
</feature>
<feature type="transmembrane region" description="Helical" evidence="6">
    <location>
        <begin position="194"/>
        <end position="213"/>
    </location>
</feature>
<dbReference type="Pfam" id="PF07947">
    <property type="entry name" value="YhhN"/>
    <property type="match status" value="1"/>
</dbReference>
<evidence type="ECO:0000256" key="2">
    <source>
        <dbReference type="ARBA" id="ARBA00007375"/>
    </source>
</evidence>
<dbReference type="AlphaFoldDB" id="E1QW33"/>
<dbReference type="Proteomes" id="UP000000333">
    <property type="component" value="Chromosome"/>
</dbReference>
<dbReference type="EMBL" id="CP002106">
    <property type="protein sequence ID" value="ADK68336.1"/>
    <property type="molecule type" value="Genomic_DNA"/>
</dbReference>
<evidence type="ECO:0000256" key="5">
    <source>
        <dbReference type="ARBA" id="ARBA00023136"/>
    </source>
</evidence>
<feature type="transmembrane region" description="Helical" evidence="6">
    <location>
        <begin position="262"/>
        <end position="280"/>
    </location>
</feature>
<organism evidence="7 8">
    <name type="scientific">Olsenella uli (strain ATCC 49627 / DSM 7084 / CCUG 31166 / CIP 109912 / JCM 12494 / LMG 11480 / NCIMB 702895 / VPI D76D-27C)</name>
    <name type="common">Lactobacillus uli</name>
    <dbReference type="NCBI Taxonomy" id="633147"/>
    <lineage>
        <taxon>Bacteria</taxon>
        <taxon>Bacillati</taxon>
        <taxon>Actinomycetota</taxon>
        <taxon>Coriobacteriia</taxon>
        <taxon>Coriobacteriales</taxon>
        <taxon>Atopobiaceae</taxon>
        <taxon>Olsenella</taxon>
    </lineage>
</organism>
<gene>
    <name evidence="7" type="ordered locus">Olsu_1230</name>
</gene>
<dbReference type="GO" id="GO:0016020">
    <property type="term" value="C:membrane"/>
    <property type="evidence" value="ECO:0007669"/>
    <property type="project" value="UniProtKB-SubCell"/>
</dbReference>